<gene>
    <name evidence="1" type="ORF">mMyoMyo1_008789</name>
</gene>
<evidence type="ECO:0000313" key="1">
    <source>
        <dbReference type="EMBL" id="KAF6310741.1"/>
    </source>
</evidence>
<protein>
    <submittedName>
        <fullName evidence="1">Uncharacterized protein</fullName>
    </submittedName>
</protein>
<accession>A0A7J7UD45</accession>
<comment type="caution">
    <text evidence="1">The sequence shown here is derived from an EMBL/GenBank/DDBJ whole genome shotgun (WGS) entry which is preliminary data.</text>
</comment>
<reference evidence="1 2" key="1">
    <citation type="journal article" date="2020" name="Nature">
        <title>Six reference-quality genomes reveal evolution of bat adaptations.</title>
        <authorList>
            <person name="Jebb D."/>
            <person name="Huang Z."/>
            <person name="Pippel M."/>
            <person name="Hughes G.M."/>
            <person name="Lavrichenko K."/>
            <person name="Devanna P."/>
            <person name="Winkler S."/>
            <person name="Jermiin L.S."/>
            <person name="Skirmuntt E.C."/>
            <person name="Katzourakis A."/>
            <person name="Burkitt-Gray L."/>
            <person name="Ray D.A."/>
            <person name="Sullivan K.A.M."/>
            <person name="Roscito J.G."/>
            <person name="Kirilenko B.M."/>
            <person name="Davalos L.M."/>
            <person name="Corthals A.P."/>
            <person name="Power M.L."/>
            <person name="Jones G."/>
            <person name="Ransome R.D."/>
            <person name="Dechmann D.K.N."/>
            <person name="Locatelli A.G."/>
            <person name="Puechmaille S.J."/>
            <person name="Fedrigo O."/>
            <person name="Jarvis E.D."/>
            <person name="Hiller M."/>
            <person name="Vernes S.C."/>
            <person name="Myers E.W."/>
            <person name="Teeling E.C."/>
        </authorList>
    </citation>
    <scope>NUCLEOTIDE SEQUENCE [LARGE SCALE GENOMIC DNA]</scope>
    <source>
        <strain evidence="1">MMyoMyo1</strain>
        <tissue evidence="1">Flight muscle</tissue>
    </source>
</reference>
<sequence>MPGLLKSPRAPPLLLSVPRSPGGGCWGFRKMVPTFPARVCTGSYWKRRERGGNAAVESRQSICLPSRRAGSSRRPQVWHPREGSGLADVFSSTFPARFLDHPLHDDPFVLYLVGGFRWATSEDEPDF</sequence>
<dbReference type="Proteomes" id="UP000527355">
    <property type="component" value="Unassembled WGS sequence"/>
</dbReference>
<dbReference type="EMBL" id="JABWUV010000013">
    <property type="protein sequence ID" value="KAF6310741.1"/>
    <property type="molecule type" value="Genomic_DNA"/>
</dbReference>
<dbReference type="AlphaFoldDB" id="A0A7J7UD45"/>
<evidence type="ECO:0000313" key="2">
    <source>
        <dbReference type="Proteomes" id="UP000527355"/>
    </source>
</evidence>
<organism evidence="1 2">
    <name type="scientific">Myotis myotis</name>
    <name type="common">Greater mouse-eared bat</name>
    <name type="synonym">Vespertilio myotis</name>
    <dbReference type="NCBI Taxonomy" id="51298"/>
    <lineage>
        <taxon>Eukaryota</taxon>
        <taxon>Metazoa</taxon>
        <taxon>Chordata</taxon>
        <taxon>Craniata</taxon>
        <taxon>Vertebrata</taxon>
        <taxon>Euteleostomi</taxon>
        <taxon>Mammalia</taxon>
        <taxon>Eutheria</taxon>
        <taxon>Laurasiatheria</taxon>
        <taxon>Chiroptera</taxon>
        <taxon>Yangochiroptera</taxon>
        <taxon>Vespertilionidae</taxon>
        <taxon>Myotis</taxon>
    </lineage>
</organism>
<keyword evidence="2" id="KW-1185">Reference proteome</keyword>
<proteinExistence type="predicted"/>
<name>A0A7J7UD45_MYOMY</name>